<name>A0ABY8FU30_9SPHN</name>
<dbReference type="EMBL" id="CP121106">
    <property type="protein sequence ID" value="WFL76626.1"/>
    <property type="molecule type" value="Genomic_DNA"/>
</dbReference>
<reference evidence="3 4" key="1">
    <citation type="submission" date="2023-03" db="EMBL/GenBank/DDBJ databases">
        <title>Altererythrobacter sp. CAU 1644 isolated from sand.</title>
        <authorList>
            <person name="Kim W."/>
        </authorList>
    </citation>
    <scope>NUCLEOTIDE SEQUENCE [LARGE SCALE GENOMIC DNA]</scope>
    <source>
        <strain evidence="3 4">CAU 1644</strain>
    </source>
</reference>
<proteinExistence type="predicted"/>
<keyword evidence="1" id="KW-0472">Membrane</keyword>
<keyword evidence="1" id="KW-0812">Transmembrane</keyword>
<evidence type="ECO:0000313" key="4">
    <source>
        <dbReference type="Proteomes" id="UP001215827"/>
    </source>
</evidence>
<keyword evidence="1" id="KW-1133">Transmembrane helix</keyword>
<feature type="transmembrane region" description="Helical" evidence="1">
    <location>
        <begin position="21"/>
        <end position="43"/>
    </location>
</feature>
<dbReference type="InterPro" id="IPR012495">
    <property type="entry name" value="TadE-like_dom"/>
</dbReference>
<evidence type="ECO:0000256" key="1">
    <source>
        <dbReference type="SAM" id="Phobius"/>
    </source>
</evidence>
<gene>
    <name evidence="3" type="ORF">P7228_11540</name>
</gene>
<feature type="domain" description="TadE-like" evidence="2">
    <location>
        <begin position="18"/>
        <end position="57"/>
    </location>
</feature>
<dbReference type="RefSeq" id="WP_278015391.1">
    <property type="nucleotide sequence ID" value="NZ_CP121106.1"/>
</dbReference>
<keyword evidence="4" id="KW-1185">Reference proteome</keyword>
<sequence length="208" mass="22173">MKLPNSINRFLQDERGLAAEFALVLPLLIIFVLGTIDIGIYAYRLNQAEKATQMGARYAVVTNPVWQELTTLSMVNKNVNGTDVTQGDRIPVMDFTVTCDDTACTCAGPNCGLVGTQTRDAAAFTNLATRMRVIAPGIQDANIEVDYSGSGLGYAGDPNGPDISPFVTVRLTGLEYTPISLAVFGSKIGFGDFTYTLTAEDAAGTNSN</sequence>
<evidence type="ECO:0000259" key="2">
    <source>
        <dbReference type="Pfam" id="PF07811"/>
    </source>
</evidence>
<evidence type="ECO:0000313" key="3">
    <source>
        <dbReference type="EMBL" id="WFL76626.1"/>
    </source>
</evidence>
<accession>A0ABY8FU30</accession>
<dbReference type="Proteomes" id="UP001215827">
    <property type="component" value="Chromosome"/>
</dbReference>
<dbReference type="Pfam" id="PF07811">
    <property type="entry name" value="TadE"/>
    <property type="match status" value="1"/>
</dbReference>
<organism evidence="3 4">
    <name type="scientific">Altererythrobacter arenosus</name>
    <dbReference type="NCBI Taxonomy" id="3032592"/>
    <lineage>
        <taxon>Bacteria</taxon>
        <taxon>Pseudomonadati</taxon>
        <taxon>Pseudomonadota</taxon>
        <taxon>Alphaproteobacteria</taxon>
        <taxon>Sphingomonadales</taxon>
        <taxon>Erythrobacteraceae</taxon>
        <taxon>Altererythrobacter</taxon>
    </lineage>
</organism>
<protein>
    <submittedName>
        <fullName evidence="3">Pilus assembly protein</fullName>
    </submittedName>
</protein>